<organism evidence="1">
    <name type="scientific">Leviviridae sp</name>
    <dbReference type="NCBI Taxonomy" id="2027243"/>
    <lineage>
        <taxon>Viruses</taxon>
        <taxon>Riboviria</taxon>
        <taxon>Orthornavirae</taxon>
        <taxon>Lenarviricota</taxon>
        <taxon>Leviviricetes</taxon>
        <taxon>Norzivirales</taxon>
        <taxon>Fiersviridae</taxon>
    </lineage>
</organism>
<proteinExistence type="predicted"/>
<dbReference type="EMBL" id="MN033093">
    <property type="protein sequence ID" value="QDH87007.1"/>
    <property type="molecule type" value="Genomic_RNA"/>
</dbReference>
<sequence length="124" mass="13413">MALADPISVTVGGGAKSFAKIQVGDRSSTYAFDVSETEKFRLLVSHVEGKRRRSVIRVDHSEIISDVFTNNNSSNLQSGSLYLVVDRPIYGFDNAEYTDLYTGLTGALEASSSALLAKFLNGES</sequence>
<name>A0A514D065_9VIRU</name>
<gene>
    <name evidence="1" type="ORF">H2RhizoLitter491507_000003</name>
</gene>
<protein>
    <submittedName>
        <fullName evidence="1">Uncharacterized protein</fullName>
    </submittedName>
</protein>
<reference evidence="1" key="1">
    <citation type="submission" date="2019-05" db="EMBL/GenBank/DDBJ databases">
        <title>Metatranscriptomic reconstruction reveals RNA viruses with the potential to shape carbon cycling in soil.</title>
        <authorList>
            <person name="Starr E.P."/>
            <person name="Nuccio E."/>
            <person name="Pett-Ridge J."/>
            <person name="Banfield J.F."/>
            <person name="Firestone M.K."/>
        </authorList>
    </citation>
    <scope>NUCLEOTIDE SEQUENCE</scope>
    <source>
        <strain evidence="1">H2_Rhizo_Litter_49_scaffold_1507</strain>
    </source>
</reference>
<accession>A0A514D065</accession>
<dbReference type="Gene3D" id="2.40.160.220">
    <property type="match status" value="1"/>
</dbReference>
<evidence type="ECO:0000313" key="1">
    <source>
        <dbReference type="EMBL" id="QDH87007.1"/>
    </source>
</evidence>